<feature type="non-terminal residue" evidence="1">
    <location>
        <position position="1"/>
    </location>
</feature>
<reference evidence="1" key="1">
    <citation type="journal article" date="2014" name="Front. Microbiol.">
        <title>High frequency of phylogenetically diverse reductive dehalogenase-homologous genes in deep subseafloor sedimentary metagenomes.</title>
        <authorList>
            <person name="Kawai M."/>
            <person name="Futagami T."/>
            <person name="Toyoda A."/>
            <person name="Takaki Y."/>
            <person name="Nishi S."/>
            <person name="Hori S."/>
            <person name="Arai W."/>
            <person name="Tsubouchi T."/>
            <person name="Morono Y."/>
            <person name="Uchiyama I."/>
            <person name="Ito T."/>
            <person name="Fujiyama A."/>
            <person name="Inagaki F."/>
            <person name="Takami H."/>
        </authorList>
    </citation>
    <scope>NUCLEOTIDE SEQUENCE</scope>
    <source>
        <strain evidence="1">Expedition CK06-06</strain>
    </source>
</reference>
<name>X1UQW3_9ZZZZ</name>
<proteinExistence type="predicted"/>
<feature type="non-terminal residue" evidence="1">
    <location>
        <position position="34"/>
    </location>
</feature>
<dbReference type="EMBL" id="BARW01043427">
    <property type="protein sequence ID" value="GAJ19878.1"/>
    <property type="molecule type" value="Genomic_DNA"/>
</dbReference>
<evidence type="ECO:0000313" key="1">
    <source>
        <dbReference type="EMBL" id="GAJ19878.1"/>
    </source>
</evidence>
<accession>X1UQW3</accession>
<gene>
    <name evidence="1" type="ORF">S12H4_63611</name>
</gene>
<organism evidence="1">
    <name type="scientific">marine sediment metagenome</name>
    <dbReference type="NCBI Taxonomy" id="412755"/>
    <lineage>
        <taxon>unclassified sequences</taxon>
        <taxon>metagenomes</taxon>
        <taxon>ecological metagenomes</taxon>
    </lineage>
</organism>
<protein>
    <submittedName>
        <fullName evidence="1">Uncharacterized protein</fullName>
    </submittedName>
</protein>
<sequence>FEGSNYGKKSGLNSGILLDFEDLEGKCFLIYLKP</sequence>
<dbReference type="AlphaFoldDB" id="X1UQW3"/>
<comment type="caution">
    <text evidence="1">The sequence shown here is derived from an EMBL/GenBank/DDBJ whole genome shotgun (WGS) entry which is preliminary data.</text>
</comment>